<dbReference type="InterPro" id="IPR039261">
    <property type="entry name" value="FNR_nucleotide-bd"/>
</dbReference>
<protein>
    <submittedName>
        <fullName evidence="2">Ferredoxin-NADP reductase</fullName>
    </submittedName>
</protein>
<name>A0A1N6KDC6_9BACT</name>
<dbReference type="RefSeq" id="WP_074242838.1">
    <property type="nucleotide sequence ID" value="NZ_FSRA01000002.1"/>
</dbReference>
<evidence type="ECO:0000259" key="1">
    <source>
        <dbReference type="PROSITE" id="PS51384"/>
    </source>
</evidence>
<accession>A0A1N6KDC6</accession>
<dbReference type="Pfam" id="PF00175">
    <property type="entry name" value="NAD_binding_1"/>
    <property type="match status" value="1"/>
</dbReference>
<dbReference type="InterPro" id="IPR050415">
    <property type="entry name" value="MRET"/>
</dbReference>
<keyword evidence="3" id="KW-1185">Reference proteome</keyword>
<dbReference type="InterPro" id="IPR017938">
    <property type="entry name" value="Riboflavin_synthase-like_b-brl"/>
</dbReference>
<dbReference type="PRINTS" id="PR00410">
    <property type="entry name" value="PHEHYDRXLASE"/>
</dbReference>
<dbReference type="InterPro" id="IPR001433">
    <property type="entry name" value="OxRdtase_FAD/NAD-bd"/>
</dbReference>
<dbReference type="SUPFAM" id="SSF52343">
    <property type="entry name" value="Ferredoxin reductase-like, C-terminal NADP-linked domain"/>
    <property type="match status" value="1"/>
</dbReference>
<dbReference type="OrthoDB" id="9789468at2"/>
<dbReference type="InterPro" id="IPR017927">
    <property type="entry name" value="FAD-bd_FR_type"/>
</dbReference>
<gene>
    <name evidence="2" type="ORF">SAMN04488055_5626</name>
</gene>
<dbReference type="SUPFAM" id="SSF63380">
    <property type="entry name" value="Riboflavin synthase domain-like"/>
    <property type="match status" value="1"/>
</dbReference>
<dbReference type="InterPro" id="IPR008333">
    <property type="entry name" value="Cbr1-like_FAD-bd_dom"/>
</dbReference>
<dbReference type="Gene3D" id="3.40.50.80">
    <property type="entry name" value="Nucleotide-binding domain of ferredoxin-NADP reductase (FNR) module"/>
    <property type="match status" value="1"/>
</dbReference>
<dbReference type="PANTHER" id="PTHR47354">
    <property type="entry name" value="NADH OXIDOREDUCTASE HCR"/>
    <property type="match status" value="1"/>
</dbReference>
<proteinExistence type="predicted"/>
<dbReference type="GO" id="GO:0016491">
    <property type="term" value="F:oxidoreductase activity"/>
    <property type="evidence" value="ECO:0007669"/>
    <property type="project" value="InterPro"/>
</dbReference>
<evidence type="ECO:0000313" key="3">
    <source>
        <dbReference type="Proteomes" id="UP000185003"/>
    </source>
</evidence>
<dbReference type="PROSITE" id="PS51384">
    <property type="entry name" value="FAD_FR"/>
    <property type="match status" value="1"/>
</dbReference>
<sequence>MTEHIVAILDITPVTHNVKRFRIEKPAGYKFVPGQATDVSINKPGWEAELRPFTFTALNHWDFLEFTIKIYNDHPGVTNQLGQLKVGDSLRIHDVWGAIHYQGEGVFIAGGAGVTPFIAIFRDLEKEGKVGNNKLIFSNKTRQDIILEAEFQRILGPNFINTLTDEAIPGYDHHRVDEVYLRAKVKDFNQNFYICGPDPMVAAIQSTLKKLGGKSIVVEL</sequence>
<reference evidence="3" key="1">
    <citation type="submission" date="2016-11" db="EMBL/GenBank/DDBJ databases">
        <authorList>
            <person name="Varghese N."/>
            <person name="Submissions S."/>
        </authorList>
    </citation>
    <scope>NUCLEOTIDE SEQUENCE [LARGE SCALE GENOMIC DNA]</scope>
    <source>
        <strain evidence="3">DSM 24787</strain>
    </source>
</reference>
<dbReference type="Proteomes" id="UP000185003">
    <property type="component" value="Unassembled WGS sequence"/>
</dbReference>
<dbReference type="STRING" id="536979.SAMN04488055_5626"/>
<dbReference type="CDD" id="cd06196">
    <property type="entry name" value="FNR_like_1"/>
    <property type="match status" value="1"/>
</dbReference>
<dbReference type="PANTHER" id="PTHR47354:SF5">
    <property type="entry name" value="PROTEIN RFBI"/>
    <property type="match status" value="1"/>
</dbReference>
<organism evidence="2 3">
    <name type="scientific">Chitinophaga niabensis</name>
    <dbReference type="NCBI Taxonomy" id="536979"/>
    <lineage>
        <taxon>Bacteria</taxon>
        <taxon>Pseudomonadati</taxon>
        <taxon>Bacteroidota</taxon>
        <taxon>Chitinophagia</taxon>
        <taxon>Chitinophagales</taxon>
        <taxon>Chitinophagaceae</taxon>
        <taxon>Chitinophaga</taxon>
    </lineage>
</organism>
<dbReference type="EMBL" id="FSRA01000002">
    <property type="protein sequence ID" value="SIO54568.1"/>
    <property type="molecule type" value="Genomic_DNA"/>
</dbReference>
<dbReference type="AlphaFoldDB" id="A0A1N6KDC6"/>
<evidence type="ECO:0000313" key="2">
    <source>
        <dbReference type="EMBL" id="SIO54568.1"/>
    </source>
</evidence>
<dbReference type="Pfam" id="PF00970">
    <property type="entry name" value="FAD_binding_6"/>
    <property type="match status" value="1"/>
</dbReference>
<feature type="domain" description="FAD-binding FR-type" evidence="1">
    <location>
        <begin position="1"/>
        <end position="102"/>
    </location>
</feature>
<dbReference type="Gene3D" id="2.40.30.10">
    <property type="entry name" value="Translation factors"/>
    <property type="match status" value="1"/>
</dbReference>